<gene>
    <name evidence="1" type="ORF">MBHS_00665</name>
</gene>
<name>A0A1H6F5H7_9GAMM</name>
<keyword evidence="2" id="KW-1185">Reference proteome</keyword>
<evidence type="ECO:0000313" key="2">
    <source>
        <dbReference type="Proteomes" id="UP000236724"/>
    </source>
</evidence>
<dbReference type="AlphaFoldDB" id="A0A1H6F5H7"/>
<protein>
    <submittedName>
        <fullName evidence="1">Uncharacterized protein</fullName>
    </submittedName>
</protein>
<accession>A0A1H6F5H7</accession>
<proteinExistence type="predicted"/>
<sequence>MATFGCDGCNQIYQGEPIVINAKQWNENICDGPFQTEFEDCIKFNCQYNIEGMCVEFHFCKFCSIDKKTLNELFANFNH</sequence>
<dbReference type="Proteomes" id="UP000236724">
    <property type="component" value="Unassembled WGS sequence"/>
</dbReference>
<dbReference type="RefSeq" id="WP_103918838.1">
    <property type="nucleotide sequence ID" value="NZ_FMSV02000121.1"/>
</dbReference>
<organism evidence="1 2">
    <name type="scientific">Candidatus Venteria ishoeyi</name>
    <dbReference type="NCBI Taxonomy" id="1899563"/>
    <lineage>
        <taxon>Bacteria</taxon>
        <taxon>Pseudomonadati</taxon>
        <taxon>Pseudomonadota</taxon>
        <taxon>Gammaproteobacteria</taxon>
        <taxon>Thiotrichales</taxon>
        <taxon>Thiotrichaceae</taxon>
        <taxon>Venteria</taxon>
    </lineage>
</organism>
<reference evidence="1 2" key="1">
    <citation type="submission" date="2016-10" db="EMBL/GenBank/DDBJ databases">
        <authorList>
            <person name="de Groot N.N."/>
        </authorList>
    </citation>
    <scope>NUCLEOTIDE SEQUENCE [LARGE SCALE GENOMIC DNA]</scope>
    <source>
        <strain evidence="1">MBHS1</strain>
    </source>
</reference>
<dbReference type="EMBL" id="FMSV02000121">
    <property type="protein sequence ID" value="SEH04813.1"/>
    <property type="molecule type" value="Genomic_DNA"/>
</dbReference>
<evidence type="ECO:0000313" key="1">
    <source>
        <dbReference type="EMBL" id="SEH04813.1"/>
    </source>
</evidence>